<name>A0A6G9AAX2_9BRAD</name>
<dbReference type="Gene3D" id="1.10.260.40">
    <property type="entry name" value="lambda repressor-like DNA-binding domains"/>
    <property type="match status" value="1"/>
</dbReference>
<dbReference type="CDD" id="cd00093">
    <property type="entry name" value="HTH_XRE"/>
    <property type="match status" value="1"/>
</dbReference>
<feature type="domain" description="HTH cro/C1-type" evidence="1">
    <location>
        <begin position="37"/>
        <end position="84"/>
    </location>
</feature>
<dbReference type="InterPro" id="IPR001387">
    <property type="entry name" value="Cro/C1-type_HTH"/>
</dbReference>
<accession>A0A6G9AAX2</accession>
<dbReference type="Pfam" id="PF13560">
    <property type="entry name" value="HTH_31"/>
    <property type="match status" value="1"/>
</dbReference>
<reference evidence="2 3" key="1">
    <citation type="journal article" date="2020" name="Int. J. Syst. Evol. Microbiol.">
        <title>Description and complete genome sequences of Bradyrhizobium symbiodeficiens sp. nov., a non-symbiotic bacterium associated with legumes native to Canada.</title>
        <authorList>
            <person name="Bromfield E.S.P."/>
            <person name="Cloutier S."/>
            <person name="Nguyen H.D.T."/>
        </authorList>
    </citation>
    <scope>NUCLEOTIDE SEQUENCE [LARGE SCALE GENOMIC DNA]</scope>
    <source>
        <strain evidence="2 3">101S1MB</strain>
    </source>
</reference>
<dbReference type="AlphaFoldDB" id="A0A6G9AAX2"/>
<dbReference type="SUPFAM" id="SSF47413">
    <property type="entry name" value="lambda repressor-like DNA-binding domains"/>
    <property type="match status" value="1"/>
</dbReference>
<evidence type="ECO:0000313" key="2">
    <source>
        <dbReference type="EMBL" id="QIP09578.1"/>
    </source>
</evidence>
<dbReference type="PANTHER" id="PTHR35010">
    <property type="entry name" value="BLL4672 PROTEIN-RELATED"/>
    <property type="match status" value="1"/>
</dbReference>
<proteinExistence type="predicted"/>
<evidence type="ECO:0000313" key="3">
    <source>
        <dbReference type="Proteomes" id="UP000500895"/>
    </source>
</evidence>
<organism evidence="2 3">
    <name type="scientific">Bradyrhizobium symbiodeficiens</name>
    <dbReference type="NCBI Taxonomy" id="1404367"/>
    <lineage>
        <taxon>Bacteria</taxon>
        <taxon>Pseudomonadati</taxon>
        <taxon>Pseudomonadota</taxon>
        <taxon>Alphaproteobacteria</taxon>
        <taxon>Hyphomicrobiales</taxon>
        <taxon>Nitrobacteraceae</taxon>
        <taxon>Bradyrhizobium</taxon>
    </lineage>
</organism>
<dbReference type="SMART" id="SM00530">
    <property type="entry name" value="HTH_XRE"/>
    <property type="match status" value="1"/>
</dbReference>
<sequence length="272" mass="30630">MADPRRVEFGDFLRSRREKLSPKTVGLPIGLRRRTVGLRREEVAQLAGIGVDWYIRLEQGRTVSPSVTTVDALARALRLSKTEHAHLKALARDGDRRVFTRETVPPPIQRLVESLPHPAYITGRRWDVLAWNEAAEQVFAFGRLPEQDRNTMLLMMTNKQTRKAYGAGWADVAKRMVAMFRATHDVWAGDPAFAELLTRLRQGSPEFVKWWEAHEVRGTSSGLKTMSHPTLGVLHFEHTSFQANDDPALKLVVYTPVKGGGRQTGQASASER</sequence>
<dbReference type="PANTHER" id="PTHR35010:SF3">
    <property type="entry name" value="BLL4873 PROTEIN"/>
    <property type="match status" value="1"/>
</dbReference>
<dbReference type="EMBL" id="CP050066">
    <property type="protein sequence ID" value="QIP09578.1"/>
    <property type="molecule type" value="Genomic_DNA"/>
</dbReference>
<protein>
    <submittedName>
        <fullName evidence="2">Helix-turn-helix transcriptional regulator</fullName>
    </submittedName>
</protein>
<dbReference type="PROSITE" id="PS50943">
    <property type="entry name" value="HTH_CROC1"/>
    <property type="match status" value="1"/>
</dbReference>
<dbReference type="Gene3D" id="3.30.450.180">
    <property type="match status" value="1"/>
</dbReference>
<evidence type="ECO:0000259" key="1">
    <source>
        <dbReference type="PROSITE" id="PS50943"/>
    </source>
</evidence>
<dbReference type="GO" id="GO:0003677">
    <property type="term" value="F:DNA binding"/>
    <property type="evidence" value="ECO:0007669"/>
    <property type="project" value="InterPro"/>
</dbReference>
<dbReference type="Pfam" id="PF17765">
    <property type="entry name" value="MLTR_LBD"/>
    <property type="match status" value="1"/>
</dbReference>
<gene>
    <name evidence="2" type="ORF">HAV00_26500</name>
</gene>
<dbReference type="RefSeq" id="WP_166469212.1">
    <property type="nucleotide sequence ID" value="NZ_CP050066.2"/>
</dbReference>
<dbReference type="InterPro" id="IPR010982">
    <property type="entry name" value="Lambda_DNA-bd_dom_sf"/>
</dbReference>
<dbReference type="Proteomes" id="UP000500895">
    <property type="component" value="Chromosome"/>
</dbReference>
<dbReference type="InterPro" id="IPR041413">
    <property type="entry name" value="MLTR_LBD"/>
</dbReference>